<dbReference type="AlphaFoldDB" id="A0A7J7JVM6"/>
<feature type="compositionally biased region" description="Polar residues" evidence="1">
    <location>
        <begin position="22"/>
        <end position="36"/>
    </location>
</feature>
<protein>
    <submittedName>
        <fullName evidence="2">Uncharacterized protein</fullName>
    </submittedName>
</protein>
<comment type="caution">
    <text evidence="2">The sequence shown here is derived from an EMBL/GenBank/DDBJ whole genome shotgun (WGS) entry which is preliminary data.</text>
</comment>
<feature type="region of interest" description="Disordered" evidence="1">
    <location>
        <begin position="20"/>
        <end position="42"/>
    </location>
</feature>
<accession>A0A7J7JVM6</accession>
<evidence type="ECO:0000313" key="3">
    <source>
        <dbReference type="Proteomes" id="UP000593567"/>
    </source>
</evidence>
<organism evidence="2 3">
    <name type="scientific">Bugula neritina</name>
    <name type="common">Brown bryozoan</name>
    <name type="synonym">Sertularia neritina</name>
    <dbReference type="NCBI Taxonomy" id="10212"/>
    <lineage>
        <taxon>Eukaryota</taxon>
        <taxon>Metazoa</taxon>
        <taxon>Spiralia</taxon>
        <taxon>Lophotrochozoa</taxon>
        <taxon>Bryozoa</taxon>
        <taxon>Gymnolaemata</taxon>
        <taxon>Cheilostomatida</taxon>
        <taxon>Flustrina</taxon>
        <taxon>Buguloidea</taxon>
        <taxon>Bugulidae</taxon>
        <taxon>Bugula</taxon>
    </lineage>
</organism>
<proteinExistence type="predicted"/>
<gene>
    <name evidence="2" type="ORF">EB796_012316</name>
</gene>
<dbReference type="EMBL" id="VXIV02001819">
    <property type="protein sequence ID" value="KAF6029378.1"/>
    <property type="molecule type" value="Genomic_DNA"/>
</dbReference>
<sequence>MIAIQMDGFVVVDELNSDLKSRSSAVGKTTPLTSKPSQEEKLKELETKMKRRDAKIDELKQRLEEERQKSDRWKERAMKFSKNGEPIRALENMKRKRTTQNDEMESLRMKNRELEEKQKKIMVLCW</sequence>
<keyword evidence="3" id="KW-1185">Reference proteome</keyword>
<name>A0A7J7JVM6_BUGNE</name>
<feature type="compositionally biased region" description="Basic and acidic residues" evidence="1">
    <location>
        <begin position="65"/>
        <end position="78"/>
    </location>
</feature>
<reference evidence="2" key="1">
    <citation type="submission" date="2020-06" db="EMBL/GenBank/DDBJ databases">
        <title>Draft genome of Bugula neritina, a colonial animal packing powerful symbionts and potential medicines.</title>
        <authorList>
            <person name="Rayko M."/>
        </authorList>
    </citation>
    <scope>NUCLEOTIDE SEQUENCE [LARGE SCALE GENOMIC DNA]</scope>
    <source>
        <strain evidence="2">Kwan_BN1</strain>
    </source>
</reference>
<evidence type="ECO:0000256" key="1">
    <source>
        <dbReference type="SAM" id="MobiDB-lite"/>
    </source>
</evidence>
<feature type="region of interest" description="Disordered" evidence="1">
    <location>
        <begin position="65"/>
        <end position="85"/>
    </location>
</feature>
<evidence type="ECO:0000313" key="2">
    <source>
        <dbReference type="EMBL" id="KAF6029378.1"/>
    </source>
</evidence>
<dbReference type="Proteomes" id="UP000593567">
    <property type="component" value="Unassembled WGS sequence"/>
</dbReference>